<sequence length="83" mass="8937">MSSVDHINVLSLHLMEDEATPVATVIHSSFTTFGPSSNGLIEVSNSKAKIEYSATTETVLTTTSIIIYNPEDIVSDIINTIPN</sequence>
<protein>
    <submittedName>
        <fullName evidence="1">Uncharacterized protein</fullName>
    </submittedName>
</protein>
<dbReference type="AlphaFoldDB" id="A0A0K0EKY9"/>
<reference evidence="1" key="1">
    <citation type="submission" date="2015-08" db="UniProtKB">
        <authorList>
            <consortium name="WormBaseParasite"/>
        </authorList>
    </citation>
    <scope>IDENTIFICATION</scope>
</reference>
<proteinExistence type="predicted"/>
<evidence type="ECO:0000313" key="1">
    <source>
        <dbReference type="WBParaSite" id="SSTP_0001013300.1"/>
    </source>
</evidence>
<dbReference type="WBParaSite" id="SSTP_0001013300.1">
    <property type="protein sequence ID" value="SSTP_0001013300.1"/>
    <property type="gene ID" value="SSTP_0001013300"/>
</dbReference>
<organism evidence="1">
    <name type="scientific">Strongyloides stercoralis</name>
    <name type="common">Threadworm</name>
    <dbReference type="NCBI Taxonomy" id="6248"/>
    <lineage>
        <taxon>Eukaryota</taxon>
        <taxon>Metazoa</taxon>
        <taxon>Ecdysozoa</taxon>
        <taxon>Nematoda</taxon>
        <taxon>Chromadorea</taxon>
        <taxon>Rhabditida</taxon>
        <taxon>Tylenchina</taxon>
        <taxon>Panagrolaimomorpha</taxon>
        <taxon>Strongyloidoidea</taxon>
        <taxon>Strongyloididae</taxon>
        <taxon>Strongyloides</taxon>
    </lineage>
</organism>
<accession>A0A0K0EKY9</accession>
<name>A0A0K0EKY9_STRER</name>